<dbReference type="InterPro" id="IPR020471">
    <property type="entry name" value="AKR"/>
</dbReference>
<feature type="active site" description="Proton donor" evidence="4">
    <location>
        <position position="56"/>
    </location>
</feature>
<dbReference type="InterPro" id="IPR023210">
    <property type="entry name" value="NADP_OxRdtase_dom"/>
</dbReference>
<dbReference type="PROSITE" id="PS00063">
    <property type="entry name" value="ALDOKETO_REDUCTASE_3"/>
    <property type="match status" value="1"/>
</dbReference>
<reference evidence="8 9" key="1">
    <citation type="submission" date="2021-11" db="EMBL/GenBank/DDBJ databases">
        <title>Whole genome sequences of diphtheriae toxin producing Corynebacterium ulcerans isolates from cats in Osaka, Japan.</title>
        <authorList>
            <person name="Umeda K."/>
            <person name="Hirai Y."/>
        </authorList>
    </citation>
    <scope>NUCLEOTIDE SEQUENCE [LARGE SCALE GENOMIC DNA]</scope>
    <source>
        <strain evidence="8 9">12109B-1</strain>
    </source>
</reference>
<evidence type="ECO:0000256" key="5">
    <source>
        <dbReference type="PIRSR" id="PIRSR000097-2"/>
    </source>
</evidence>
<dbReference type="PIRSF" id="PIRSF000097">
    <property type="entry name" value="AKR"/>
    <property type="match status" value="1"/>
</dbReference>
<feature type="binding site" evidence="5">
    <location>
        <position position="118"/>
    </location>
    <ligand>
        <name>substrate</name>
    </ligand>
</feature>
<evidence type="ECO:0000259" key="7">
    <source>
        <dbReference type="Pfam" id="PF00248"/>
    </source>
</evidence>
<sequence>MMMIDAQSVPTVTLNDATEMPIIGLGTWELRGEDAVTAVRSAIDLGYRHIDTAALYKNEQEVGRAIHDAIAAGDVTRDELFITTKAWNDMHGADKVQRGFQDSLTRLGLDYVDCYMVHWPCPQKGLYVETFEAVAKLQGLGQLRSVAVANFYPEVLEEVTHATGIAPAVNQIELHPGFSQSDQREVHRTLGVITEAWSPLGHGESLSEPVVAAIAKKYGKTPAQIILRWIVQLGCSVVPKSAHPDRQRENIDIFDFELSEEELKAMTALDATGGRAFPDPREWPGLED</sequence>
<evidence type="ECO:0000256" key="1">
    <source>
        <dbReference type="ARBA" id="ARBA00007905"/>
    </source>
</evidence>
<dbReference type="Pfam" id="PF00248">
    <property type="entry name" value="Aldo_ket_red"/>
    <property type="match status" value="1"/>
</dbReference>
<keyword evidence="2" id="KW-0521">NADP</keyword>
<evidence type="ECO:0000256" key="3">
    <source>
        <dbReference type="ARBA" id="ARBA00023002"/>
    </source>
</evidence>
<dbReference type="PROSITE" id="PS00798">
    <property type="entry name" value="ALDOKETO_REDUCTASE_1"/>
    <property type="match status" value="1"/>
</dbReference>
<dbReference type="PANTHER" id="PTHR43827">
    <property type="entry name" value="2,5-DIKETO-D-GLUCONIC ACID REDUCTASE"/>
    <property type="match status" value="1"/>
</dbReference>
<organism evidence="8 9">
    <name type="scientific">Corynebacterium ulcerans</name>
    <dbReference type="NCBI Taxonomy" id="65058"/>
    <lineage>
        <taxon>Bacteria</taxon>
        <taxon>Bacillati</taxon>
        <taxon>Actinomycetota</taxon>
        <taxon>Actinomycetes</taxon>
        <taxon>Mycobacteriales</taxon>
        <taxon>Corynebacteriaceae</taxon>
        <taxon>Corynebacterium</taxon>
    </lineage>
</organism>
<gene>
    <name evidence="8" type="ORF">CULCOIPH005_08090</name>
</gene>
<comment type="similarity">
    <text evidence="1">Belongs to the aldo/keto reductase family.</text>
</comment>
<feature type="domain" description="NADP-dependent oxidoreductase" evidence="7">
    <location>
        <begin position="23"/>
        <end position="270"/>
    </location>
</feature>
<feature type="site" description="Lowers pKa of active site Tyr" evidence="6">
    <location>
        <position position="85"/>
    </location>
</feature>
<dbReference type="GO" id="GO:0016616">
    <property type="term" value="F:oxidoreductase activity, acting on the CH-OH group of donors, NAD or NADP as acceptor"/>
    <property type="evidence" value="ECO:0007669"/>
    <property type="project" value="UniProtKB-ARBA"/>
</dbReference>
<dbReference type="EMBL" id="BQFK01000002">
    <property type="protein sequence ID" value="GJJ42620.1"/>
    <property type="molecule type" value="Genomic_DNA"/>
</dbReference>
<dbReference type="FunFam" id="3.20.20.100:FF:000015">
    <property type="entry name" value="Oxidoreductase, aldo/keto reductase family"/>
    <property type="match status" value="1"/>
</dbReference>
<dbReference type="InterPro" id="IPR036812">
    <property type="entry name" value="NAD(P)_OxRdtase_dom_sf"/>
</dbReference>
<evidence type="ECO:0000256" key="6">
    <source>
        <dbReference type="PIRSR" id="PIRSR000097-3"/>
    </source>
</evidence>
<dbReference type="SUPFAM" id="SSF51430">
    <property type="entry name" value="NAD(P)-linked oxidoreductase"/>
    <property type="match status" value="1"/>
</dbReference>
<dbReference type="InterPro" id="IPR018170">
    <property type="entry name" value="Aldo/ket_reductase_CS"/>
</dbReference>
<dbReference type="Proteomes" id="UP001205910">
    <property type="component" value="Unassembled WGS sequence"/>
</dbReference>
<evidence type="ECO:0000256" key="4">
    <source>
        <dbReference type="PIRSR" id="PIRSR000097-1"/>
    </source>
</evidence>
<dbReference type="PRINTS" id="PR00069">
    <property type="entry name" value="ALDKETRDTASE"/>
</dbReference>
<comment type="caution">
    <text evidence="8">The sequence shown here is derived from an EMBL/GenBank/DDBJ whole genome shotgun (WGS) entry which is preliminary data.</text>
</comment>
<accession>A0ABD0BFA7</accession>
<evidence type="ECO:0000256" key="2">
    <source>
        <dbReference type="ARBA" id="ARBA00022857"/>
    </source>
</evidence>
<evidence type="ECO:0000313" key="8">
    <source>
        <dbReference type="EMBL" id="GJJ42620.1"/>
    </source>
</evidence>
<proteinExistence type="inferred from homology"/>
<keyword evidence="3" id="KW-0560">Oxidoreductase</keyword>
<name>A0ABD0BFA7_CORUL</name>
<protein>
    <submittedName>
        <fullName evidence="8">Oxidoreductase</fullName>
    </submittedName>
</protein>
<evidence type="ECO:0000313" key="9">
    <source>
        <dbReference type="Proteomes" id="UP001205910"/>
    </source>
</evidence>
<dbReference type="AlphaFoldDB" id="A0ABD0BFA7"/>
<dbReference type="PANTHER" id="PTHR43827:SF3">
    <property type="entry name" value="NADP-DEPENDENT OXIDOREDUCTASE DOMAIN-CONTAINING PROTEIN"/>
    <property type="match status" value="1"/>
</dbReference>
<dbReference type="Gene3D" id="3.20.20.100">
    <property type="entry name" value="NADP-dependent oxidoreductase domain"/>
    <property type="match status" value="1"/>
</dbReference>